<dbReference type="GO" id="GO:0004813">
    <property type="term" value="F:alanine-tRNA ligase activity"/>
    <property type="evidence" value="ECO:0007669"/>
    <property type="project" value="UniProtKB-UniRule"/>
</dbReference>
<dbReference type="InterPro" id="IPR023033">
    <property type="entry name" value="Ala_tRNA_ligase_euk/bac"/>
</dbReference>
<dbReference type="SUPFAM" id="SSF55186">
    <property type="entry name" value="ThrRS/AlaRS common domain"/>
    <property type="match status" value="1"/>
</dbReference>
<comment type="cofactor">
    <cofactor evidence="11">
        <name>Zn(2+)</name>
        <dbReference type="ChEBI" id="CHEBI:29105"/>
    </cofactor>
    <text evidence="11">Binds 1 zinc ion per subunit.</text>
</comment>
<dbReference type="GO" id="GO:0000049">
    <property type="term" value="F:tRNA binding"/>
    <property type="evidence" value="ECO:0007669"/>
    <property type="project" value="UniProtKB-KW"/>
</dbReference>
<dbReference type="GO" id="GO:0006419">
    <property type="term" value="P:alanyl-tRNA aminoacylation"/>
    <property type="evidence" value="ECO:0007669"/>
    <property type="project" value="UniProtKB-UniRule"/>
</dbReference>
<dbReference type="AlphaFoldDB" id="A0A286RLB1"/>
<dbReference type="EC" id="6.1.1.7" evidence="11"/>
<dbReference type="GO" id="GO:0008270">
    <property type="term" value="F:zinc ion binding"/>
    <property type="evidence" value="ECO:0007669"/>
    <property type="project" value="UniProtKB-UniRule"/>
</dbReference>
<keyword evidence="5 11" id="KW-0547">Nucleotide-binding</keyword>
<dbReference type="InterPro" id="IPR018165">
    <property type="entry name" value="Ala-tRNA-synth_IIc_core"/>
</dbReference>
<keyword evidence="9 11" id="KW-0648">Protein biosynthesis</keyword>
<evidence type="ECO:0000313" key="13">
    <source>
        <dbReference type="EMBL" id="ASV76754.1"/>
    </source>
</evidence>
<dbReference type="InterPro" id="IPR018164">
    <property type="entry name" value="Ala-tRNA-synth_IIc_N"/>
</dbReference>
<dbReference type="KEGG" id="ttf:THTE_4153"/>
<evidence type="ECO:0000256" key="3">
    <source>
        <dbReference type="ARBA" id="ARBA00022598"/>
    </source>
</evidence>
<dbReference type="CDD" id="cd00673">
    <property type="entry name" value="AlaRS_core"/>
    <property type="match status" value="1"/>
</dbReference>
<keyword evidence="10 11" id="KW-0030">Aminoacyl-tRNA synthetase</keyword>
<dbReference type="SMART" id="SM00863">
    <property type="entry name" value="tRNA_SAD"/>
    <property type="match status" value="1"/>
</dbReference>
<evidence type="ECO:0000313" key="14">
    <source>
        <dbReference type="Proteomes" id="UP000215086"/>
    </source>
</evidence>
<keyword evidence="8 11" id="KW-0694">RNA-binding</keyword>
<keyword evidence="14" id="KW-1185">Reference proteome</keyword>
<comment type="domain">
    <text evidence="11">Consists of three domains; the N-terminal catalytic domain, the editing domain and the C-terminal C-Ala domain. The editing domain removes incorrectly charged amino acids, while the C-Ala domain, along with tRNA(Ala), serves as a bridge to cooperatively bring together the editing and aminoacylation centers thus stimulating deacylation of misacylated tRNAs.</text>
</comment>
<dbReference type="PROSITE" id="PS50860">
    <property type="entry name" value="AA_TRNA_LIGASE_II_ALA"/>
    <property type="match status" value="1"/>
</dbReference>
<feature type="binding site" evidence="11">
    <location>
        <position position="664"/>
    </location>
    <ligand>
        <name>Zn(2+)</name>
        <dbReference type="ChEBI" id="CHEBI:29105"/>
    </ligand>
</feature>
<comment type="function">
    <text evidence="11">Catalyzes the attachment of alanine to tRNA(Ala) in a two-step reaction: alanine is first activated by ATP to form Ala-AMP and then transferred to the acceptor end of tRNA(Ala). Also edits incorrectly charged Ser-tRNA(Ala) and Gly-tRNA(Ala) via its editing domain.</text>
</comment>
<keyword evidence="11" id="KW-0963">Cytoplasm</keyword>
<keyword evidence="2 11" id="KW-0820">tRNA-binding</keyword>
<evidence type="ECO:0000256" key="9">
    <source>
        <dbReference type="ARBA" id="ARBA00022917"/>
    </source>
</evidence>
<protein>
    <recommendedName>
        <fullName evidence="11">Alanine--tRNA ligase</fullName>
        <ecNumber evidence="11">6.1.1.7</ecNumber>
    </recommendedName>
    <alternativeName>
        <fullName evidence="11">Alanyl-tRNA synthetase</fullName>
        <shortName evidence="11">AlaRS</shortName>
    </alternativeName>
</protein>
<evidence type="ECO:0000256" key="5">
    <source>
        <dbReference type="ARBA" id="ARBA00022741"/>
    </source>
</evidence>
<dbReference type="FunFam" id="3.10.310.40:FF:000001">
    <property type="entry name" value="Alanine--tRNA ligase"/>
    <property type="match status" value="1"/>
</dbReference>
<sequence length="873" mass="97449">MKADELREKFLTFFETKGCVRRPSDVLVPRWDPSVLFTPAGMNQFKDHFLGRCKLEFTRATTCQKCLRTGDIENVGRTPYHHTFFEMLGNFSFGDYFKREAILWAWEFLTDKKWLGLDPEKISATVYLDDDEAAEIWIKEVGLSPDKVTRMGEDENFWPANAPSQGPDGVCGPCSEIYYDTPWGKVEIWNLVFTQYNRVGPPPNNLRPLPSKNIDTGMGLERAAAVLQGVESNFHIDIIRPIVEAAADVCHVKYDPSSDFGRRLRRIADHIRACTFAIHENVTPSPNKQGYVIRRLIRRAVLDGHRMGVREPFFYKLVPVVAEMMKNPYPELQETIPRVQAVIKGEEENFLAVLETGLERIERLFEEMRRNNRGVVSGAEAAELYQTYGFPPELLEALAAERNYAFDWEGYRREMERHGLESGAGQKKEVFYTGPLDSLKKAGLESRFVGYETTEVPDAKIIGLIAAGHLCDAVEEKDHGQPVAVILDKTPFYGEMGGQVGDRGELVADGLRFEVIDTKMESGFPVHYGHLRDGRLALGQVVTARVDAARRQGIRRAHTATHLLHYALQKVLGKHAQQQGSKVDDDILRFDFANPTAVKAEELEEIEAEVNRRVLEAAPVQIAYMPLAEARKTGAMMLFGEKYPDVVRVVSVGEYSKELCGGTHLDHAGQIGLFKIISEESVAAGTRRITALTGWKAYEFVRDTSRVIAEASAALNVPPQEIPTRIQNMLQEIRQLRKQVALGGRSPGVTAEQLWSQGIDVDGVRVIVGEIPAADPDLMRQLIDQLRRRNMPTAVLLAAKHPEEKKVVMVAGLSRELTDRGMDAVKWVRSVAAVVGGGGGGRPDLAQAGGKVPEKLAEALDLAREQAVKMIQA</sequence>
<dbReference type="EMBL" id="CP018477">
    <property type="protein sequence ID" value="ASV76754.1"/>
    <property type="molecule type" value="Genomic_DNA"/>
</dbReference>
<dbReference type="SUPFAM" id="SSF101353">
    <property type="entry name" value="Putative anticodon-binding domain of alanyl-tRNA synthetase (AlaRS)"/>
    <property type="match status" value="1"/>
</dbReference>
<organism evidence="13 14">
    <name type="scientific">Thermogutta terrifontis</name>
    <dbReference type="NCBI Taxonomy" id="1331910"/>
    <lineage>
        <taxon>Bacteria</taxon>
        <taxon>Pseudomonadati</taxon>
        <taxon>Planctomycetota</taxon>
        <taxon>Planctomycetia</taxon>
        <taxon>Pirellulales</taxon>
        <taxon>Thermoguttaceae</taxon>
        <taxon>Thermogutta</taxon>
    </lineage>
</organism>
<dbReference type="InterPro" id="IPR018163">
    <property type="entry name" value="Thr/Ala-tRNA-synth_IIc_edit"/>
</dbReference>
<dbReference type="PANTHER" id="PTHR11777">
    <property type="entry name" value="ALANYL-TRNA SYNTHETASE"/>
    <property type="match status" value="1"/>
</dbReference>
<feature type="domain" description="Alanyl-transfer RNA synthetases family profile" evidence="12">
    <location>
        <begin position="1"/>
        <end position="703"/>
    </location>
</feature>
<evidence type="ECO:0000256" key="2">
    <source>
        <dbReference type="ARBA" id="ARBA00022555"/>
    </source>
</evidence>
<dbReference type="Pfam" id="PF07973">
    <property type="entry name" value="tRNA_SAD"/>
    <property type="match status" value="1"/>
</dbReference>
<dbReference type="InterPro" id="IPR012947">
    <property type="entry name" value="tRNA_SAD"/>
</dbReference>
<dbReference type="PANTHER" id="PTHR11777:SF9">
    <property type="entry name" value="ALANINE--TRNA LIGASE, CYTOPLASMIC"/>
    <property type="match status" value="1"/>
</dbReference>
<keyword evidence="6 11" id="KW-0862">Zinc</keyword>
<evidence type="ECO:0000256" key="7">
    <source>
        <dbReference type="ARBA" id="ARBA00022840"/>
    </source>
</evidence>
<feature type="binding site" evidence="11">
    <location>
        <position position="660"/>
    </location>
    <ligand>
        <name>Zn(2+)</name>
        <dbReference type="ChEBI" id="CHEBI:29105"/>
    </ligand>
</feature>
<dbReference type="FunFam" id="3.30.54.20:FF:000001">
    <property type="entry name" value="Alanine--tRNA ligase"/>
    <property type="match status" value="1"/>
</dbReference>
<gene>
    <name evidence="11" type="primary">alaS</name>
    <name evidence="13" type="ORF">THTE_4153</name>
</gene>
<dbReference type="Gene3D" id="6.10.250.550">
    <property type="match status" value="1"/>
</dbReference>
<keyword evidence="7 11" id="KW-0067">ATP-binding</keyword>
<dbReference type="Pfam" id="PF02272">
    <property type="entry name" value="DHHA1"/>
    <property type="match status" value="1"/>
</dbReference>
<feature type="binding site" evidence="11">
    <location>
        <position position="558"/>
    </location>
    <ligand>
        <name>Zn(2+)</name>
        <dbReference type="ChEBI" id="CHEBI:29105"/>
    </ligand>
</feature>
<evidence type="ECO:0000256" key="8">
    <source>
        <dbReference type="ARBA" id="ARBA00022884"/>
    </source>
</evidence>
<dbReference type="Gene3D" id="3.30.54.20">
    <property type="match status" value="1"/>
</dbReference>
<dbReference type="GO" id="GO:0002161">
    <property type="term" value="F:aminoacyl-tRNA deacylase activity"/>
    <property type="evidence" value="ECO:0007669"/>
    <property type="project" value="TreeGrafter"/>
</dbReference>
<dbReference type="FunFam" id="3.30.980.10:FF:000004">
    <property type="entry name" value="Alanine--tRNA ligase, cytoplasmic"/>
    <property type="match status" value="1"/>
</dbReference>
<comment type="catalytic activity">
    <reaction evidence="11">
        <text>tRNA(Ala) + L-alanine + ATP = L-alanyl-tRNA(Ala) + AMP + diphosphate</text>
        <dbReference type="Rhea" id="RHEA:12540"/>
        <dbReference type="Rhea" id="RHEA-COMP:9657"/>
        <dbReference type="Rhea" id="RHEA-COMP:9923"/>
        <dbReference type="ChEBI" id="CHEBI:30616"/>
        <dbReference type="ChEBI" id="CHEBI:33019"/>
        <dbReference type="ChEBI" id="CHEBI:57972"/>
        <dbReference type="ChEBI" id="CHEBI:78442"/>
        <dbReference type="ChEBI" id="CHEBI:78497"/>
        <dbReference type="ChEBI" id="CHEBI:456215"/>
        <dbReference type="EC" id="6.1.1.7"/>
    </reaction>
</comment>
<reference evidence="13 14" key="1">
    <citation type="journal article" name="Front. Microbiol.">
        <title>Sugar Metabolism of the First Thermophilic Planctomycete Thermogutta terrifontis: Comparative Genomic and Transcriptomic Approaches.</title>
        <authorList>
            <person name="Elcheninov A.G."/>
            <person name="Menzel P."/>
            <person name="Gudbergsdottir S.R."/>
            <person name="Slesarev A.I."/>
            <person name="Kadnikov V.V."/>
            <person name="Krogh A."/>
            <person name="Bonch-Osmolovskaya E.A."/>
            <person name="Peng X."/>
            <person name="Kublanov I.V."/>
        </authorList>
    </citation>
    <scope>NUCLEOTIDE SEQUENCE [LARGE SCALE GENOMIC DNA]</scope>
    <source>
        <strain evidence="13 14">R1</strain>
    </source>
</reference>
<dbReference type="InterPro" id="IPR045864">
    <property type="entry name" value="aa-tRNA-synth_II/BPL/LPL"/>
</dbReference>
<dbReference type="GO" id="GO:0005829">
    <property type="term" value="C:cytosol"/>
    <property type="evidence" value="ECO:0007669"/>
    <property type="project" value="TreeGrafter"/>
</dbReference>
<dbReference type="Gene3D" id="3.30.930.10">
    <property type="entry name" value="Bira Bifunctional Protein, Domain 2"/>
    <property type="match status" value="1"/>
</dbReference>
<accession>A0A286RLB1</accession>
<name>A0A286RLB1_9BACT</name>
<evidence type="ECO:0000256" key="10">
    <source>
        <dbReference type="ARBA" id="ARBA00023146"/>
    </source>
</evidence>
<dbReference type="InterPro" id="IPR050058">
    <property type="entry name" value="Ala-tRNA_ligase"/>
</dbReference>
<dbReference type="RefSeq" id="WP_095416473.1">
    <property type="nucleotide sequence ID" value="NZ_CP018477.1"/>
</dbReference>
<dbReference type="Gene3D" id="3.30.980.10">
    <property type="entry name" value="Threonyl-trna Synthetase, Chain A, domain 2"/>
    <property type="match status" value="1"/>
</dbReference>
<dbReference type="SUPFAM" id="SSF55681">
    <property type="entry name" value="Class II aaRS and biotin synthetases"/>
    <property type="match status" value="1"/>
</dbReference>
<evidence type="ECO:0000256" key="4">
    <source>
        <dbReference type="ARBA" id="ARBA00022723"/>
    </source>
</evidence>
<evidence type="ECO:0000256" key="11">
    <source>
        <dbReference type="HAMAP-Rule" id="MF_00036"/>
    </source>
</evidence>
<evidence type="ECO:0000256" key="6">
    <source>
        <dbReference type="ARBA" id="ARBA00022833"/>
    </source>
</evidence>
<evidence type="ECO:0000259" key="12">
    <source>
        <dbReference type="PROSITE" id="PS50860"/>
    </source>
</evidence>
<dbReference type="GO" id="GO:0005524">
    <property type="term" value="F:ATP binding"/>
    <property type="evidence" value="ECO:0007669"/>
    <property type="project" value="UniProtKB-UniRule"/>
</dbReference>
<dbReference type="Gene3D" id="2.40.30.130">
    <property type="match status" value="1"/>
</dbReference>
<dbReference type="NCBIfam" id="TIGR00344">
    <property type="entry name" value="alaS"/>
    <property type="match status" value="1"/>
</dbReference>
<dbReference type="Pfam" id="PF01411">
    <property type="entry name" value="tRNA-synt_2c"/>
    <property type="match status" value="1"/>
</dbReference>
<dbReference type="InterPro" id="IPR003156">
    <property type="entry name" value="DHHA1_dom"/>
</dbReference>
<feature type="binding site" evidence="11">
    <location>
        <position position="562"/>
    </location>
    <ligand>
        <name>Zn(2+)</name>
        <dbReference type="ChEBI" id="CHEBI:29105"/>
    </ligand>
</feature>
<dbReference type="InterPro" id="IPR009000">
    <property type="entry name" value="Transl_B-barrel_sf"/>
</dbReference>
<comment type="subcellular location">
    <subcellularLocation>
        <location evidence="11">Cytoplasm</location>
    </subcellularLocation>
</comment>
<proteinExistence type="inferred from homology"/>
<dbReference type="OrthoDB" id="9803884at2"/>
<dbReference type="PRINTS" id="PR00980">
    <property type="entry name" value="TRNASYNTHALA"/>
</dbReference>
<dbReference type="Gene3D" id="3.10.310.40">
    <property type="match status" value="1"/>
</dbReference>
<dbReference type="InterPro" id="IPR002318">
    <property type="entry name" value="Ala-tRNA-lgiase_IIc"/>
</dbReference>
<dbReference type="SUPFAM" id="SSF50447">
    <property type="entry name" value="Translation proteins"/>
    <property type="match status" value="1"/>
</dbReference>
<dbReference type="HAMAP" id="MF_00036_B">
    <property type="entry name" value="Ala_tRNA_synth_B"/>
    <property type="match status" value="1"/>
</dbReference>
<evidence type="ECO:0000256" key="1">
    <source>
        <dbReference type="ARBA" id="ARBA00008226"/>
    </source>
</evidence>
<keyword evidence="3 11" id="KW-0436">Ligase</keyword>
<comment type="similarity">
    <text evidence="1 11">Belongs to the class-II aminoacyl-tRNA synthetase family.</text>
</comment>
<dbReference type="InterPro" id="IPR018162">
    <property type="entry name" value="Ala-tRNA-ligase_IIc_anticod-bd"/>
</dbReference>
<keyword evidence="4 11" id="KW-0479">Metal-binding</keyword>
<dbReference type="Proteomes" id="UP000215086">
    <property type="component" value="Chromosome"/>
</dbReference>